<evidence type="ECO:0000256" key="18">
    <source>
        <dbReference type="SAM" id="Coils"/>
    </source>
</evidence>
<dbReference type="GO" id="GO:0008564">
    <property type="term" value="F:protein-exporting ATPase activity"/>
    <property type="evidence" value="ECO:0007669"/>
    <property type="project" value="UniProtKB-EC"/>
</dbReference>
<keyword evidence="7" id="KW-0479">Metal-binding</keyword>
<evidence type="ECO:0000259" key="20">
    <source>
        <dbReference type="PROSITE" id="PS51192"/>
    </source>
</evidence>
<proteinExistence type="inferred from homology"/>
<sequence>MSIINNILSKIVGSRNDRLIKVLYKTVDQITELESNMQALNDEQLKSKTQEFKDRLNKKEPLNSILIEAFAVIREASIRVLDLRHYDVQLIGGIVLNNGNIAEMGTGEGKTLVATLPAYLNALNGKGVHIVTVNDYLAFRDAQWMGKVFNFLSMSVGIITSNMSYENKQAAYLCDIVYATNNELGFDYLRDNMAFTSEQKVQRMLNFAIVDEVDSILIDEARTPLIISGPTDDYSQIYQAINHMIPHFTKQKESGDGKEIVIEVVGDYTVDEKHKQVFLTDNGHGKAERLLIDAGALLEGVSLYDASNILLMQHINSALRAHILFQKNVDYIIQNDEVVIVDEFTGRTMLGRRWSEGLHQAIEAKERVSIKKENQTLASITFQNYFRLYTTLSGMTGTADTEAVEFQDIYGLETVIVPPNKPSTRVDKSDLIYLTTQEKFKAIAIEVANCQKIGQPVLVGTSSIENSELISTLLKKNNIPHEVLNAKQHEREAIIIANAGSIGAVTIATNMAGRGTDIVLGGKLFEQATDKQKNDWQNRHDDVIKTGGLHIVGTERNESRRVDNQLRGRSARQGDVGSTRFYLSLEDNLMRIFASKKISSTMQKLGMKKGESIEHKMVNRAIENAQRKVEGMNYDARKHLLEYDDVANDQRKVIYQLRDDLMSVNDVQPRFISIRKKVIKQLFSDYISAELMEEDWNVEGFYNALKSDYSVDLPLQQWLNKGVNIDEFQSRIIQEMSTICDYKEETVGTKPMREFEKAVMLKTIDHYWKEHLAAMDYLRQSVNLRGYAQKNPMQEYKRESFTMFTSLLDTINIEIVKSLSNVTINKNTDILDMEQQNNDDAQAKHINLAEQIKQASTTNNLQTQIDQQNTYQRKNKKVGRNESCPCGSGKKYKKCHG</sequence>
<organism evidence="23 24">
    <name type="scientific">Candidatus Vesicomyosocius endoextente</name>
    <dbReference type="NCBI Taxonomy" id="2738853"/>
    <lineage>
        <taxon>Bacteria</taxon>
        <taxon>Pseudomonadati</taxon>
        <taxon>Pseudomonadota</taxon>
        <taxon>Gammaproteobacteria</taxon>
        <taxon>Candidatus Pseudothioglobaceae</taxon>
        <taxon>Candidatus Vesicomyidisocius</taxon>
    </lineage>
</organism>
<dbReference type="GO" id="GO:0005524">
    <property type="term" value="F:ATP binding"/>
    <property type="evidence" value="ECO:0007669"/>
    <property type="project" value="UniProtKB-UniRule"/>
</dbReference>
<evidence type="ECO:0000256" key="9">
    <source>
        <dbReference type="ARBA" id="ARBA00022833"/>
    </source>
</evidence>
<comment type="subcellular location">
    <subcellularLocation>
        <location evidence="16">Cell membrane</location>
        <topology evidence="16">Peripheral membrane protein</topology>
        <orientation evidence="16">Cytoplasmic side</orientation>
    </subcellularLocation>
    <subcellularLocation>
        <location evidence="16">Cytoplasm</location>
    </subcellularLocation>
    <text evidence="16">Distribution is 50-50.</text>
</comment>
<dbReference type="InterPro" id="IPR044722">
    <property type="entry name" value="SecA_SF2_C"/>
</dbReference>
<dbReference type="SMART" id="SM00958">
    <property type="entry name" value="SecA_PP_bind"/>
    <property type="match status" value="1"/>
</dbReference>
<evidence type="ECO:0000256" key="5">
    <source>
        <dbReference type="ARBA" id="ARBA00022490"/>
    </source>
</evidence>
<accession>A0A853G2U7</accession>
<feature type="domain" description="SecA family profile" evidence="22">
    <location>
        <begin position="5"/>
        <end position="614"/>
    </location>
</feature>
<comment type="similarity">
    <text evidence="2 16 17">Belongs to the SecA family.</text>
</comment>
<evidence type="ECO:0000313" key="24">
    <source>
        <dbReference type="Proteomes" id="UP000525329"/>
    </source>
</evidence>
<feature type="domain" description="Helicase C-terminal" evidence="21">
    <location>
        <begin position="439"/>
        <end position="630"/>
    </location>
</feature>
<comment type="cofactor">
    <cofactor evidence="1">
        <name>Zn(2+)</name>
        <dbReference type="ChEBI" id="CHEBI:29105"/>
    </cofactor>
</comment>
<evidence type="ECO:0000256" key="11">
    <source>
        <dbReference type="ARBA" id="ARBA00022927"/>
    </source>
</evidence>
<comment type="function">
    <text evidence="16">Part of the Sec protein translocase complex. Interacts with the SecYEG preprotein conducting channel. Has a central role in coupling the hydrolysis of ATP to the transfer of proteins into and across the cell membrane, serving both as a receptor for the preprotein-SecB complex and as an ATP-driven molecular motor driving the stepwise translocation of polypeptide chains across the membrane.</text>
</comment>
<dbReference type="GO" id="GO:0006605">
    <property type="term" value="P:protein targeting"/>
    <property type="evidence" value="ECO:0007669"/>
    <property type="project" value="UniProtKB-UniRule"/>
</dbReference>
<keyword evidence="9" id="KW-0862">Zinc</keyword>
<dbReference type="InterPro" id="IPR014018">
    <property type="entry name" value="SecA_motor_DEAD"/>
</dbReference>
<evidence type="ECO:0000256" key="2">
    <source>
        <dbReference type="ARBA" id="ARBA00007650"/>
    </source>
</evidence>
<feature type="coiled-coil region" evidence="18">
    <location>
        <begin position="831"/>
        <end position="858"/>
    </location>
</feature>
<dbReference type="Gene3D" id="3.40.50.300">
    <property type="entry name" value="P-loop containing nucleotide triphosphate hydrolases"/>
    <property type="match status" value="2"/>
</dbReference>
<comment type="catalytic activity">
    <reaction evidence="16">
        <text>ATP + H2O + cellular proteinSide 1 = ADP + phosphate + cellular proteinSide 2.</text>
        <dbReference type="EC" id="7.4.2.8"/>
    </reaction>
</comment>
<dbReference type="NCBIfam" id="NF009538">
    <property type="entry name" value="PRK12904.1"/>
    <property type="match status" value="1"/>
</dbReference>
<comment type="caution">
    <text evidence="23">The sequence shown here is derived from an EMBL/GenBank/DDBJ whole genome shotgun (WGS) entry which is preliminary data.</text>
</comment>
<keyword evidence="11 16" id="KW-0653">Protein transport</keyword>
<keyword evidence="14 16" id="KW-0472">Membrane</keyword>
<dbReference type="Proteomes" id="UP000525329">
    <property type="component" value="Unassembled WGS sequence"/>
</dbReference>
<dbReference type="FunFam" id="3.40.50.300:FF:000113">
    <property type="entry name" value="Preprotein translocase subunit SecA"/>
    <property type="match status" value="1"/>
</dbReference>
<evidence type="ECO:0000256" key="8">
    <source>
        <dbReference type="ARBA" id="ARBA00022741"/>
    </source>
</evidence>
<dbReference type="Gene3D" id="3.90.1440.10">
    <property type="entry name" value="SecA, preprotein cross-linking domain"/>
    <property type="match status" value="1"/>
</dbReference>
<dbReference type="Pfam" id="PF01043">
    <property type="entry name" value="SecA_PP_bind"/>
    <property type="match status" value="1"/>
</dbReference>
<evidence type="ECO:0000256" key="15">
    <source>
        <dbReference type="ARBA" id="ARBA00059440"/>
    </source>
</evidence>
<dbReference type="InterPro" id="IPR011130">
    <property type="entry name" value="SecA_preprotein_X-link_dom"/>
</dbReference>
<dbReference type="PROSITE" id="PS01312">
    <property type="entry name" value="SECA"/>
    <property type="match status" value="1"/>
</dbReference>
<protein>
    <recommendedName>
        <fullName evidence="16 17">Protein translocase subunit SecA</fullName>
        <ecNumber evidence="16">7.4.2.8</ecNumber>
    </recommendedName>
</protein>
<dbReference type="EC" id="7.4.2.8" evidence="16"/>
<comment type="function">
    <text evidence="15">Part of the Sec protein translocase complex. Interacts with the SecYEG preprotein conducting channel. Has a central role in coupling the hydrolysis of ATP to the transfer of proteins into and across the cell membrane, serving as an ATP-driven molecular motor driving the stepwise translocation of polypeptide chains across the membrane.</text>
</comment>
<dbReference type="InterPro" id="IPR011116">
    <property type="entry name" value="SecA_Wing/Scaffold"/>
</dbReference>
<dbReference type="NCBIfam" id="TIGR00963">
    <property type="entry name" value="secA"/>
    <property type="match status" value="1"/>
</dbReference>
<dbReference type="GO" id="GO:0065002">
    <property type="term" value="P:intracellular protein transmembrane transport"/>
    <property type="evidence" value="ECO:0007669"/>
    <property type="project" value="UniProtKB-UniRule"/>
</dbReference>
<evidence type="ECO:0000256" key="1">
    <source>
        <dbReference type="ARBA" id="ARBA00001947"/>
    </source>
</evidence>
<dbReference type="FunFam" id="1.10.3060.10:FF:000003">
    <property type="entry name" value="Protein translocase subunit SecA"/>
    <property type="match status" value="1"/>
</dbReference>
<dbReference type="SUPFAM" id="SSF81886">
    <property type="entry name" value="Helical scaffold and wing domains of SecA"/>
    <property type="match status" value="1"/>
</dbReference>
<dbReference type="GO" id="GO:0031522">
    <property type="term" value="C:cell envelope Sec protein transport complex"/>
    <property type="evidence" value="ECO:0007669"/>
    <property type="project" value="TreeGrafter"/>
</dbReference>
<dbReference type="Gene3D" id="1.10.3060.10">
    <property type="entry name" value="Helical scaffold and wing domains of SecA"/>
    <property type="match status" value="1"/>
</dbReference>
<dbReference type="GO" id="GO:0005886">
    <property type="term" value="C:plasma membrane"/>
    <property type="evidence" value="ECO:0007669"/>
    <property type="project" value="UniProtKB-SubCell"/>
</dbReference>
<dbReference type="NCBIfam" id="NF006630">
    <property type="entry name" value="PRK09200.1"/>
    <property type="match status" value="1"/>
</dbReference>
<keyword evidence="8 16" id="KW-0547">Nucleotide-binding</keyword>
<dbReference type="PANTHER" id="PTHR30612:SF0">
    <property type="entry name" value="CHLOROPLAST PROTEIN-TRANSPORTING ATPASE"/>
    <property type="match status" value="1"/>
</dbReference>
<name>A0A853G2U7_9GAMM</name>
<dbReference type="InterPro" id="IPR020937">
    <property type="entry name" value="SecA_CS"/>
</dbReference>
<dbReference type="InterPro" id="IPR014001">
    <property type="entry name" value="Helicase_ATP-bd"/>
</dbReference>
<dbReference type="PRINTS" id="PR00906">
    <property type="entry name" value="SECA"/>
</dbReference>
<dbReference type="GO" id="GO:0043952">
    <property type="term" value="P:protein transport by the Sec complex"/>
    <property type="evidence" value="ECO:0007669"/>
    <property type="project" value="UniProtKB-ARBA"/>
</dbReference>
<dbReference type="FunFam" id="3.90.1440.10:FF:000001">
    <property type="entry name" value="Preprotein translocase subunit SecA"/>
    <property type="match status" value="1"/>
</dbReference>
<evidence type="ECO:0000256" key="16">
    <source>
        <dbReference type="HAMAP-Rule" id="MF_01382"/>
    </source>
</evidence>
<feature type="binding site" evidence="16">
    <location>
        <begin position="107"/>
        <end position="111"/>
    </location>
    <ligand>
        <name>ATP</name>
        <dbReference type="ChEBI" id="CHEBI:30616"/>
    </ligand>
</feature>
<dbReference type="PROSITE" id="PS51196">
    <property type="entry name" value="SECA_MOTOR_DEAD"/>
    <property type="match status" value="1"/>
</dbReference>
<evidence type="ECO:0000256" key="6">
    <source>
        <dbReference type="ARBA" id="ARBA00022519"/>
    </source>
</evidence>
<dbReference type="SUPFAM" id="SSF52540">
    <property type="entry name" value="P-loop containing nucleoside triphosphate hydrolases"/>
    <property type="match status" value="2"/>
</dbReference>
<dbReference type="GO" id="GO:0005829">
    <property type="term" value="C:cytosol"/>
    <property type="evidence" value="ECO:0007669"/>
    <property type="project" value="TreeGrafter"/>
</dbReference>
<dbReference type="Pfam" id="PF21090">
    <property type="entry name" value="P-loop_SecA"/>
    <property type="match status" value="1"/>
</dbReference>
<evidence type="ECO:0000256" key="7">
    <source>
        <dbReference type="ARBA" id="ARBA00022723"/>
    </source>
</evidence>
<reference evidence="23 24" key="1">
    <citation type="submission" date="2020-05" db="EMBL/GenBank/DDBJ databases">
        <title>Horizontal transmission and recombination maintain forever young bacterial symbiont genomes.</title>
        <authorList>
            <person name="Russell S.L."/>
            <person name="Pepper-Tunick E."/>
            <person name="Svedberg J."/>
            <person name="Byrne A."/>
            <person name="Ruelas Castillo J."/>
            <person name="Vollmers C."/>
            <person name="Beinart R.A."/>
            <person name="Corbett-Detig R."/>
        </authorList>
    </citation>
    <scope>NUCLEOTIDE SEQUENCE [LARGE SCALE GENOMIC DNA]</scope>
    <source>
        <strain evidence="23">Monterey_2004</strain>
    </source>
</reference>
<dbReference type="InterPro" id="IPR036670">
    <property type="entry name" value="SecA_X-link_sf"/>
</dbReference>
<evidence type="ECO:0000259" key="22">
    <source>
        <dbReference type="PROSITE" id="PS51196"/>
    </source>
</evidence>
<dbReference type="Pfam" id="PF07517">
    <property type="entry name" value="SecA_DEAD"/>
    <property type="match status" value="1"/>
</dbReference>
<evidence type="ECO:0000256" key="14">
    <source>
        <dbReference type="ARBA" id="ARBA00023136"/>
    </source>
</evidence>
<dbReference type="GO" id="GO:0046872">
    <property type="term" value="F:metal ion binding"/>
    <property type="evidence" value="ECO:0007669"/>
    <property type="project" value="UniProtKB-KW"/>
</dbReference>
<evidence type="ECO:0000256" key="10">
    <source>
        <dbReference type="ARBA" id="ARBA00022840"/>
    </source>
</evidence>
<dbReference type="PANTHER" id="PTHR30612">
    <property type="entry name" value="SECA INNER MEMBRANE COMPONENT OF SEC PROTEIN SECRETION SYSTEM"/>
    <property type="match status" value="1"/>
</dbReference>
<dbReference type="PROSITE" id="PS51192">
    <property type="entry name" value="HELICASE_ATP_BIND_1"/>
    <property type="match status" value="1"/>
</dbReference>
<dbReference type="InterPro" id="IPR011115">
    <property type="entry name" value="SecA_DEAD"/>
</dbReference>
<dbReference type="PROSITE" id="PS51194">
    <property type="entry name" value="HELICASE_CTER"/>
    <property type="match status" value="1"/>
</dbReference>
<dbReference type="InterPro" id="IPR001650">
    <property type="entry name" value="Helicase_C-like"/>
</dbReference>
<dbReference type="AlphaFoldDB" id="A0A853G2U7"/>
<keyword evidence="3 16" id="KW-0813">Transport</keyword>
<evidence type="ECO:0000256" key="19">
    <source>
        <dbReference type="SAM" id="MobiDB-lite"/>
    </source>
</evidence>
<dbReference type="InterPro" id="IPR004027">
    <property type="entry name" value="SEC_C_motif"/>
</dbReference>
<dbReference type="InterPro" id="IPR000185">
    <property type="entry name" value="SecA"/>
</dbReference>
<feature type="region of interest" description="Disordered" evidence="19">
    <location>
        <begin position="869"/>
        <end position="888"/>
    </location>
</feature>
<keyword evidence="13 16" id="KW-0811">Translocation</keyword>
<evidence type="ECO:0000256" key="4">
    <source>
        <dbReference type="ARBA" id="ARBA00022475"/>
    </source>
</evidence>
<keyword evidence="4 16" id="KW-1003">Cell membrane</keyword>
<dbReference type="SUPFAM" id="SSF81767">
    <property type="entry name" value="Pre-protein crosslinking domain of SecA"/>
    <property type="match status" value="1"/>
</dbReference>
<dbReference type="CDD" id="cd17928">
    <property type="entry name" value="DEXDc_SecA"/>
    <property type="match status" value="1"/>
</dbReference>
<dbReference type="InterPro" id="IPR027417">
    <property type="entry name" value="P-loop_NTPase"/>
</dbReference>
<evidence type="ECO:0000256" key="17">
    <source>
        <dbReference type="RuleBase" id="RU003874"/>
    </source>
</evidence>
<evidence type="ECO:0000259" key="21">
    <source>
        <dbReference type="PROSITE" id="PS51194"/>
    </source>
</evidence>
<feature type="coiled-coil region" evidence="18">
    <location>
        <begin position="23"/>
        <end position="50"/>
    </location>
</feature>
<evidence type="ECO:0000256" key="3">
    <source>
        <dbReference type="ARBA" id="ARBA00022448"/>
    </source>
</evidence>
<keyword evidence="10 16" id="KW-0067">ATP-binding</keyword>
<dbReference type="Pfam" id="PF02810">
    <property type="entry name" value="SEC-C"/>
    <property type="match status" value="1"/>
</dbReference>
<dbReference type="SMART" id="SM00957">
    <property type="entry name" value="SecA_DEAD"/>
    <property type="match status" value="1"/>
</dbReference>
<feature type="domain" description="Helicase ATP-binding" evidence="20">
    <location>
        <begin position="91"/>
        <end position="250"/>
    </location>
</feature>
<keyword evidence="5 16" id="KW-0963">Cytoplasm</keyword>
<evidence type="ECO:0000256" key="13">
    <source>
        <dbReference type="ARBA" id="ARBA00023010"/>
    </source>
</evidence>
<feature type="binding site" evidence="16">
    <location>
        <position position="517"/>
    </location>
    <ligand>
        <name>ATP</name>
        <dbReference type="ChEBI" id="CHEBI:30616"/>
    </ligand>
</feature>
<keyword evidence="12 16" id="KW-1278">Translocase</keyword>
<dbReference type="InterPro" id="IPR036266">
    <property type="entry name" value="SecA_Wing/Scaffold_sf"/>
</dbReference>
<dbReference type="CDD" id="cd18803">
    <property type="entry name" value="SF2_C_secA"/>
    <property type="match status" value="1"/>
</dbReference>
<evidence type="ECO:0000313" key="23">
    <source>
        <dbReference type="EMBL" id="NYT52664.1"/>
    </source>
</evidence>
<dbReference type="GO" id="GO:0017038">
    <property type="term" value="P:protein import"/>
    <property type="evidence" value="ECO:0007669"/>
    <property type="project" value="InterPro"/>
</dbReference>
<comment type="subunit">
    <text evidence="16">Monomer and homodimer. Part of the essential Sec protein translocation apparatus which comprises SecA, SecYEG and auxiliary proteins SecDF-YajC and YidC.</text>
</comment>
<dbReference type="HAMAP" id="MF_01382">
    <property type="entry name" value="SecA"/>
    <property type="match status" value="1"/>
</dbReference>
<dbReference type="EMBL" id="JACCHU010000002">
    <property type="protein sequence ID" value="NYT52664.1"/>
    <property type="molecule type" value="Genomic_DNA"/>
</dbReference>
<evidence type="ECO:0000256" key="12">
    <source>
        <dbReference type="ARBA" id="ARBA00022967"/>
    </source>
</evidence>
<keyword evidence="18" id="KW-0175">Coiled coil</keyword>
<dbReference type="Pfam" id="PF07516">
    <property type="entry name" value="SecA_SW"/>
    <property type="match status" value="1"/>
</dbReference>
<keyword evidence="6" id="KW-0997">Cell inner membrane</keyword>
<gene>
    <name evidence="16 23" type="primary">secA</name>
    <name evidence="23" type="ORF">H0A74_03745</name>
</gene>
<feature type="binding site" evidence="16">
    <location>
        <position position="89"/>
    </location>
    <ligand>
        <name>ATP</name>
        <dbReference type="ChEBI" id="CHEBI:30616"/>
    </ligand>
</feature>